<feature type="signal peptide" evidence="1">
    <location>
        <begin position="1"/>
        <end position="35"/>
    </location>
</feature>
<evidence type="ECO:0000313" key="3">
    <source>
        <dbReference type="Proteomes" id="UP001595712"/>
    </source>
</evidence>
<comment type="caution">
    <text evidence="2">The sequence shown here is derived from an EMBL/GenBank/DDBJ whole genome shotgun (WGS) entry which is preliminary data.</text>
</comment>
<organism evidence="2 3">
    <name type="scientific">Glycomyces rhizosphaerae</name>
    <dbReference type="NCBI Taxonomy" id="2054422"/>
    <lineage>
        <taxon>Bacteria</taxon>
        <taxon>Bacillati</taxon>
        <taxon>Actinomycetota</taxon>
        <taxon>Actinomycetes</taxon>
        <taxon>Glycomycetales</taxon>
        <taxon>Glycomycetaceae</taxon>
        <taxon>Glycomyces</taxon>
    </lineage>
</organism>
<feature type="chain" id="PRO_5047538895" evidence="1">
    <location>
        <begin position="36"/>
        <end position="222"/>
    </location>
</feature>
<dbReference type="RefSeq" id="WP_387973623.1">
    <property type="nucleotide sequence ID" value="NZ_JBHRWO010000008.1"/>
</dbReference>
<keyword evidence="1" id="KW-0732">Signal</keyword>
<dbReference type="EMBL" id="JBHRWO010000008">
    <property type="protein sequence ID" value="MFC3492648.1"/>
    <property type="molecule type" value="Genomic_DNA"/>
</dbReference>
<accession>A0ABV7Q078</accession>
<gene>
    <name evidence="2" type="ORF">ACFO8M_09140</name>
</gene>
<proteinExistence type="predicted"/>
<protein>
    <submittedName>
        <fullName evidence="2">Uncharacterized protein</fullName>
    </submittedName>
</protein>
<name>A0ABV7Q078_9ACTN</name>
<reference evidence="3" key="1">
    <citation type="journal article" date="2019" name="Int. J. Syst. Evol. Microbiol.">
        <title>The Global Catalogue of Microorganisms (GCM) 10K type strain sequencing project: providing services to taxonomists for standard genome sequencing and annotation.</title>
        <authorList>
            <consortium name="The Broad Institute Genomics Platform"/>
            <consortium name="The Broad Institute Genome Sequencing Center for Infectious Disease"/>
            <person name="Wu L."/>
            <person name="Ma J."/>
        </authorList>
    </citation>
    <scope>NUCLEOTIDE SEQUENCE [LARGE SCALE GENOMIC DNA]</scope>
    <source>
        <strain evidence="3">CGMCC 4.7396</strain>
    </source>
</reference>
<sequence>MKMSKKKRTKVIRRVATGAVAASAVGAAVAGVALAAQRTDQAAPKLPAPGATIEVDLASKGLELVFVGQKVKTGPLKGKATFEIESNKGDPSSVQTKISEFYLTSPAKQGGVTIAIEPANRNVKDRSVLRHNRSESPKLQHTLKVPLNITVRYPEVLGLPADTEEPLTLKAEEAAVLVGTLSGFPPRGTRYKLKETAELSLPGQPGNDLATIVKFPVKVEGF</sequence>
<evidence type="ECO:0000313" key="2">
    <source>
        <dbReference type="EMBL" id="MFC3492648.1"/>
    </source>
</evidence>
<keyword evidence="3" id="KW-1185">Reference proteome</keyword>
<dbReference type="Proteomes" id="UP001595712">
    <property type="component" value="Unassembled WGS sequence"/>
</dbReference>
<evidence type="ECO:0000256" key="1">
    <source>
        <dbReference type="SAM" id="SignalP"/>
    </source>
</evidence>